<dbReference type="Gene3D" id="1.10.579.10">
    <property type="entry name" value="DNA Cyclobutane Dipyrimidine Photolyase, subunit A, domain 3"/>
    <property type="match status" value="1"/>
</dbReference>
<evidence type="ECO:0000256" key="13">
    <source>
        <dbReference type="ARBA" id="ARBA00033999"/>
    </source>
</evidence>
<gene>
    <name evidence="15" type="ORF">ENW00_07595</name>
</gene>
<dbReference type="AlphaFoldDB" id="A0A7C3MKP5"/>
<dbReference type="Pfam" id="PF00875">
    <property type="entry name" value="DNA_photolyase"/>
    <property type="match status" value="1"/>
</dbReference>
<keyword evidence="11 15" id="KW-0456">Lyase</keyword>
<comment type="cofactor">
    <cofactor evidence="1">
        <name>(6R)-5,10-methylene-5,6,7,8-tetrahydrofolate</name>
        <dbReference type="ChEBI" id="CHEBI:15636"/>
    </cofactor>
</comment>
<dbReference type="EC" id="4.1.99.3" evidence="4"/>
<evidence type="ECO:0000256" key="7">
    <source>
        <dbReference type="ARBA" id="ARBA00022763"/>
    </source>
</evidence>
<comment type="similarity">
    <text evidence="3">Belongs to the DNA photolyase class-2 family.</text>
</comment>
<organism evidence="15">
    <name type="scientific">Dictyoglomus thermophilum</name>
    <dbReference type="NCBI Taxonomy" id="14"/>
    <lineage>
        <taxon>Bacteria</taxon>
        <taxon>Pseudomonadati</taxon>
        <taxon>Dictyoglomota</taxon>
        <taxon>Dictyoglomia</taxon>
        <taxon>Dictyoglomales</taxon>
        <taxon>Dictyoglomaceae</taxon>
        <taxon>Dictyoglomus</taxon>
    </lineage>
</organism>
<dbReference type="GO" id="GO:0000719">
    <property type="term" value="P:photoreactive repair"/>
    <property type="evidence" value="ECO:0007669"/>
    <property type="project" value="TreeGrafter"/>
</dbReference>
<dbReference type="EMBL" id="DTIN01000032">
    <property type="protein sequence ID" value="HFX13989.1"/>
    <property type="molecule type" value="Genomic_DNA"/>
</dbReference>
<evidence type="ECO:0000256" key="12">
    <source>
        <dbReference type="ARBA" id="ARBA00031671"/>
    </source>
</evidence>
<reference evidence="15" key="1">
    <citation type="journal article" date="2020" name="mSystems">
        <title>Genome- and Community-Level Interaction Insights into Carbon Utilization and Element Cycling Functions of Hydrothermarchaeota in Hydrothermal Sediment.</title>
        <authorList>
            <person name="Zhou Z."/>
            <person name="Liu Y."/>
            <person name="Xu W."/>
            <person name="Pan J."/>
            <person name="Luo Z.H."/>
            <person name="Li M."/>
        </authorList>
    </citation>
    <scope>NUCLEOTIDE SEQUENCE [LARGE SCALE GENOMIC DNA]</scope>
    <source>
        <strain evidence="15">SpSt-81</strain>
    </source>
</reference>
<evidence type="ECO:0000256" key="4">
    <source>
        <dbReference type="ARBA" id="ARBA00013149"/>
    </source>
</evidence>
<evidence type="ECO:0000256" key="1">
    <source>
        <dbReference type="ARBA" id="ARBA00001932"/>
    </source>
</evidence>
<dbReference type="Gene3D" id="3.40.50.620">
    <property type="entry name" value="HUPs"/>
    <property type="match status" value="1"/>
</dbReference>
<keyword evidence="6" id="KW-0285">Flavoprotein</keyword>
<evidence type="ECO:0000256" key="8">
    <source>
        <dbReference type="ARBA" id="ARBA00022827"/>
    </source>
</evidence>
<accession>A0A7C3MKP5</accession>
<dbReference type="SUPFAM" id="SSF52425">
    <property type="entry name" value="Cryptochrome/photolyase, N-terminal domain"/>
    <property type="match status" value="1"/>
</dbReference>
<comment type="cofactor">
    <cofactor evidence="2">
        <name>FAD</name>
        <dbReference type="ChEBI" id="CHEBI:57692"/>
    </cofactor>
</comment>
<evidence type="ECO:0000256" key="5">
    <source>
        <dbReference type="ARBA" id="ARBA00014046"/>
    </source>
</evidence>
<dbReference type="PANTHER" id="PTHR10211">
    <property type="entry name" value="DEOXYRIBODIPYRIMIDINE PHOTOLYASE"/>
    <property type="match status" value="1"/>
</dbReference>
<proteinExistence type="inferred from homology"/>
<dbReference type="FunFam" id="1.10.579.10:FF:000002">
    <property type="entry name" value="Deoxyribodipyrimidine photolyase"/>
    <property type="match status" value="1"/>
</dbReference>
<dbReference type="InterPro" id="IPR036155">
    <property type="entry name" value="Crypto/Photolyase_N_sf"/>
</dbReference>
<keyword evidence="7" id="KW-0227">DNA damage</keyword>
<dbReference type="InterPro" id="IPR014729">
    <property type="entry name" value="Rossmann-like_a/b/a_fold"/>
</dbReference>
<keyword evidence="9" id="KW-0238">DNA-binding</keyword>
<dbReference type="InterPro" id="IPR006050">
    <property type="entry name" value="DNA_photolyase_N"/>
</dbReference>
<dbReference type="SUPFAM" id="SSF48173">
    <property type="entry name" value="Cryptochrome/photolyase FAD-binding domain"/>
    <property type="match status" value="1"/>
</dbReference>
<evidence type="ECO:0000256" key="9">
    <source>
        <dbReference type="ARBA" id="ARBA00023125"/>
    </source>
</evidence>
<sequence>MDKERIRKINNKDINKNGKFVLYYMSLSQREDQNHSLEFSVYLSNQLKKPLVVYFPISDMYKFSNIRYYRFMLEGILKTKKNIEERGIQFIIEKINPPYKKVINSSQNYVAVILDKGYLRHPRKINKEIADNSEVSVFEIESDVIVPIEIASSKQETYASTIRPKIFNLLNIYLKPLEKLTPKVKSYGYDFGFNPLSIQNVDEILKILSIDNSVSTVEKYFKGGSDEAEKRLKDFIENKLYKYKELRSNPAYDYQSNLSPYLHFGQISPIKIVLEVLKNYDFNDENVQSFFNELIIWRELARNFCYYNPFYNQYQGIPEWAKYTLEQHLSDKRDYIYNLEDLEKAKTHDIYWNTAQKELLKTGKMHGYMRMYWAKKVIEWTLHPKRAFDFICYLNDKYSLDGRDPNGYSGISWCLGSHDRPFQERKIFGKVRYMSKRGLEEKFDIKKYIERVNNI</sequence>
<feature type="domain" description="Photolyase/cryptochrome alpha/beta" evidence="14">
    <location>
        <begin position="19"/>
        <end position="148"/>
    </location>
</feature>
<evidence type="ECO:0000313" key="15">
    <source>
        <dbReference type="EMBL" id="HFX13989.1"/>
    </source>
</evidence>
<evidence type="ECO:0000256" key="10">
    <source>
        <dbReference type="ARBA" id="ARBA00023204"/>
    </source>
</evidence>
<dbReference type="InterPro" id="IPR036134">
    <property type="entry name" value="Crypto/Photolyase_FAD-like_sf"/>
</dbReference>
<keyword evidence="8" id="KW-0274">FAD</keyword>
<dbReference type="InterPro" id="IPR052219">
    <property type="entry name" value="Photolyase_Class-2"/>
</dbReference>
<evidence type="ECO:0000256" key="3">
    <source>
        <dbReference type="ARBA" id="ARBA00006409"/>
    </source>
</evidence>
<evidence type="ECO:0000256" key="2">
    <source>
        <dbReference type="ARBA" id="ARBA00001974"/>
    </source>
</evidence>
<dbReference type="GO" id="GO:0003677">
    <property type="term" value="F:DNA binding"/>
    <property type="evidence" value="ECO:0007669"/>
    <property type="project" value="UniProtKB-KW"/>
</dbReference>
<comment type="caution">
    <text evidence="15">The sequence shown here is derived from an EMBL/GenBank/DDBJ whole genome shotgun (WGS) entry which is preliminary data.</text>
</comment>
<dbReference type="Gene3D" id="1.25.40.80">
    <property type="match status" value="1"/>
</dbReference>
<evidence type="ECO:0000256" key="11">
    <source>
        <dbReference type="ARBA" id="ARBA00023239"/>
    </source>
</evidence>
<dbReference type="PANTHER" id="PTHR10211:SF0">
    <property type="entry name" value="DEOXYRIBODIPYRIMIDINE PHOTO-LYASE"/>
    <property type="match status" value="1"/>
</dbReference>
<comment type="catalytic activity">
    <reaction evidence="13">
        <text>cyclobutadipyrimidine (in DNA) = 2 pyrimidine residues (in DNA).</text>
        <dbReference type="EC" id="4.1.99.3"/>
    </reaction>
</comment>
<keyword evidence="10" id="KW-0234">DNA repair</keyword>
<evidence type="ECO:0000259" key="14">
    <source>
        <dbReference type="PROSITE" id="PS51645"/>
    </source>
</evidence>
<evidence type="ECO:0000256" key="6">
    <source>
        <dbReference type="ARBA" id="ARBA00022630"/>
    </source>
</evidence>
<name>A0A7C3MKP5_DICTH</name>
<dbReference type="GO" id="GO:0003904">
    <property type="term" value="F:deoxyribodipyrimidine photo-lyase activity"/>
    <property type="evidence" value="ECO:0007669"/>
    <property type="project" value="UniProtKB-EC"/>
</dbReference>
<dbReference type="PROSITE" id="PS51645">
    <property type="entry name" value="PHR_CRY_ALPHA_BETA"/>
    <property type="match status" value="1"/>
</dbReference>
<protein>
    <recommendedName>
        <fullName evidence="5">Deoxyribodipyrimidine photo-lyase</fullName>
        <ecNumber evidence="4">4.1.99.3</ecNumber>
    </recommendedName>
    <alternativeName>
        <fullName evidence="12">DNA photolyase</fullName>
    </alternativeName>
</protein>